<dbReference type="GO" id="GO:0016020">
    <property type="term" value="C:membrane"/>
    <property type="evidence" value="ECO:0007669"/>
    <property type="project" value="UniProtKB-SubCell"/>
</dbReference>
<dbReference type="RefSeq" id="WP_151151724.1">
    <property type="nucleotide sequence ID" value="NZ_WAIE01000007.1"/>
</dbReference>
<evidence type="ECO:0000313" key="6">
    <source>
        <dbReference type="EMBL" id="KAB1440283.1"/>
    </source>
</evidence>
<comment type="subcellular location">
    <subcellularLocation>
        <location evidence="1">Membrane</location>
        <topology evidence="1">Multi-pass membrane protein</topology>
    </subcellularLocation>
</comment>
<dbReference type="GO" id="GO:0009403">
    <property type="term" value="P:toxin biosynthetic process"/>
    <property type="evidence" value="ECO:0007669"/>
    <property type="project" value="InterPro"/>
</dbReference>
<dbReference type="PANTHER" id="PTHR37306">
    <property type="entry name" value="COLICIN V PRODUCTION PROTEIN"/>
    <property type="match status" value="1"/>
</dbReference>
<accession>A0A6N6N161</accession>
<organism evidence="6 7">
    <name type="scientific">Pseudodesulfovibrio senegalensis</name>
    <dbReference type="NCBI Taxonomy" id="1721087"/>
    <lineage>
        <taxon>Bacteria</taxon>
        <taxon>Pseudomonadati</taxon>
        <taxon>Thermodesulfobacteriota</taxon>
        <taxon>Desulfovibrionia</taxon>
        <taxon>Desulfovibrionales</taxon>
        <taxon>Desulfovibrionaceae</taxon>
    </lineage>
</organism>
<evidence type="ECO:0000256" key="4">
    <source>
        <dbReference type="ARBA" id="ARBA00023136"/>
    </source>
</evidence>
<feature type="transmembrane region" description="Helical" evidence="5">
    <location>
        <begin position="28"/>
        <end position="44"/>
    </location>
</feature>
<dbReference type="OrthoDB" id="5419037at2"/>
<dbReference type="EMBL" id="WAIE01000007">
    <property type="protein sequence ID" value="KAB1440283.1"/>
    <property type="molecule type" value="Genomic_DNA"/>
</dbReference>
<dbReference type="AlphaFoldDB" id="A0A6N6N161"/>
<dbReference type="InterPro" id="IPR003825">
    <property type="entry name" value="Colicin-V_CvpA"/>
</dbReference>
<keyword evidence="2 5" id="KW-0812">Transmembrane</keyword>
<proteinExistence type="predicted"/>
<keyword evidence="7" id="KW-1185">Reference proteome</keyword>
<feature type="transmembrane region" description="Helical" evidence="5">
    <location>
        <begin position="6"/>
        <end position="21"/>
    </location>
</feature>
<name>A0A6N6N161_9BACT</name>
<evidence type="ECO:0000313" key="7">
    <source>
        <dbReference type="Proteomes" id="UP000438699"/>
    </source>
</evidence>
<evidence type="ECO:0000256" key="5">
    <source>
        <dbReference type="SAM" id="Phobius"/>
    </source>
</evidence>
<keyword evidence="3 5" id="KW-1133">Transmembrane helix</keyword>
<evidence type="ECO:0000256" key="1">
    <source>
        <dbReference type="ARBA" id="ARBA00004141"/>
    </source>
</evidence>
<feature type="transmembrane region" description="Helical" evidence="5">
    <location>
        <begin position="64"/>
        <end position="82"/>
    </location>
</feature>
<evidence type="ECO:0000256" key="2">
    <source>
        <dbReference type="ARBA" id="ARBA00022692"/>
    </source>
</evidence>
<evidence type="ECO:0000256" key="3">
    <source>
        <dbReference type="ARBA" id="ARBA00022989"/>
    </source>
</evidence>
<dbReference type="Proteomes" id="UP000438699">
    <property type="component" value="Unassembled WGS sequence"/>
</dbReference>
<keyword evidence="4 5" id="KW-0472">Membrane</keyword>
<dbReference type="PANTHER" id="PTHR37306:SF1">
    <property type="entry name" value="COLICIN V PRODUCTION PROTEIN"/>
    <property type="match status" value="1"/>
</dbReference>
<sequence>MNFLDITLIIITVIFLARGFFRGLVKEIISLVSIGLAYFMASRYHEVLSPHLKVYLSSETTIRALSYVLIFFGVLLICWVLAKIIRQFLELALLGWLDRSAGAVFGAAEGALLCLLLLLLLQSFMPDAQFLRDSQIVPHVQPAVDKLADFTPSDVRSTLRGKGINLPTPESIREKADAAVGVIEETVTNNGDQ</sequence>
<dbReference type="Pfam" id="PF02674">
    <property type="entry name" value="Colicin_V"/>
    <property type="match status" value="1"/>
</dbReference>
<feature type="transmembrane region" description="Helical" evidence="5">
    <location>
        <begin position="103"/>
        <end position="125"/>
    </location>
</feature>
<reference evidence="6 7" key="1">
    <citation type="journal article" date="2017" name="Int. J. Syst. Evol. Microbiol.">
        <title>Desulfovibrio senegalensis sp. nov., a mesophilic sulfate reducer isolated from marine sediment.</title>
        <authorList>
            <person name="Thioye A."/>
            <person name="Gam Z.B.A."/>
            <person name="Mbengue M."/>
            <person name="Cayol J.L."/>
            <person name="Joseph-Bartoli M."/>
            <person name="Toure-Kane C."/>
            <person name="Labat M."/>
        </authorList>
    </citation>
    <scope>NUCLEOTIDE SEQUENCE [LARGE SCALE GENOMIC DNA]</scope>
    <source>
        <strain evidence="6 7">DSM 101509</strain>
    </source>
</reference>
<protein>
    <submittedName>
        <fullName evidence="6">CvpA family protein</fullName>
    </submittedName>
</protein>
<comment type="caution">
    <text evidence="6">The sequence shown here is derived from an EMBL/GenBank/DDBJ whole genome shotgun (WGS) entry which is preliminary data.</text>
</comment>
<gene>
    <name evidence="6" type="ORF">F8A88_13610</name>
</gene>